<keyword evidence="6" id="KW-0963">Cytoplasm</keyword>
<reference evidence="18 19" key="1">
    <citation type="submission" date="2017-12" db="EMBL/GenBank/DDBJ databases">
        <title>Sequencing the genomes of 1000 Actinobacteria strains.</title>
        <authorList>
            <person name="Klenk H.-P."/>
        </authorList>
    </citation>
    <scope>NUCLEOTIDE SEQUENCE [LARGE SCALE GENOMIC DNA]</scope>
    <source>
        <strain evidence="18 19">DSM 45165</strain>
    </source>
</reference>
<dbReference type="EC" id="3.4.11.2" evidence="4"/>
<accession>A0A2N3WRV2</accession>
<keyword evidence="11" id="KW-0482">Metalloprotease</keyword>
<dbReference type="PRINTS" id="PR00756">
    <property type="entry name" value="ALADIPTASE"/>
</dbReference>
<evidence type="ECO:0000256" key="11">
    <source>
        <dbReference type="ARBA" id="ARBA00023049"/>
    </source>
</evidence>
<organism evidence="18 19">
    <name type="scientific">Amycolatopsis echigonensis</name>
    <dbReference type="NCBI Taxonomy" id="2576905"/>
    <lineage>
        <taxon>Bacteria</taxon>
        <taxon>Bacillati</taxon>
        <taxon>Actinomycetota</taxon>
        <taxon>Actinomycetes</taxon>
        <taxon>Pseudonocardiales</taxon>
        <taxon>Pseudonocardiaceae</taxon>
        <taxon>Amycolatopsis</taxon>
    </lineage>
</organism>
<dbReference type="AlphaFoldDB" id="A0A2N3WRV2"/>
<comment type="similarity">
    <text evidence="3">Belongs to the peptidase M1 family.</text>
</comment>
<name>A0A2N3WRV2_9PSEU</name>
<comment type="caution">
    <text evidence="18">The sequence shown here is derived from an EMBL/GenBank/DDBJ whole genome shotgun (WGS) entry which is preliminary data.</text>
</comment>
<gene>
    <name evidence="18" type="ORF">ATK30_7526</name>
</gene>
<dbReference type="InterPro" id="IPR001930">
    <property type="entry name" value="Peptidase_M1"/>
</dbReference>
<evidence type="ECO:0000256" key="10">
    <source>
        <dbReference type="ARBA" id="ARBA00022833"/>
    </source>
</evidence>
<evidence type="ECO:0000256" key="7">
    <source>
        <dbReference type="ARBA" id="ARBA00022670"/>
    </source>
</evidence>
<evidence type="ECO:0000256" key="9">
    <source>
        <dbReference type="ARBA" id="ARBA00022801"/>
    </source>
</evidence>
<evidence type="ECO:0000256" key="13">
    <source>
        <dbReference type="ARBA" id="ARBA00031533"/>
    </source>
</evidence>
<protein>
    <recommendedName>
        <fullName evidence="5">Aminopeptidase N</fullName>
        <ecNumber evidence="4">3.4.11.2</ecNumber>
    </recommendedName>
    <alternativeName>
        <fullName evidence="12">Alanine aminopeptidase</fullName>
    </alternativeName>
    <alternativeName>
        <fullName evidence="13">Lysyl aminopeptidase</fullName>
    </alternativeName>
</protein>
<comment type="cofactor">
    <cofactor evidence="14">
        <name>Zn(2+)</name>
        <dbReference type="ChEBI" id="CHEBI:29105"/>
    </cofactor>
    <text evidence="14">Binds 1 zinc ion per subunit.</text>
</comment>
<dbReference type="SUPFAM" id="SSF55486">
    <property type="entry name" value="Metalloproteases ('zincins'), catalytic domain"/>
    <property type="match status" value="1"/>
</dbReference>
<feature type="binding site" evidence="14">
    <location>
        <position position="309"/>
    </location>
    <ligand>
        <name>Zn(2+)</name>
        <dbReference type="ChEBI" id="CHEBI:29105"/>
        <note>catalytic</note>
    </ligand>
</feature>
<dbReference type="InterPro" id="IPR027268">
    <property type="entry name" value="Peptidase_M4/M1_CTD_sf"/>
</dbReference>
<dbReference type="RefSeq" id="WP_416332844.1">
    <property type="nucleotide sequence ID" value="NZ_PJMY01000003.1"/>
</dbReference>
<evidence type="ECO:0000256" key="15">
    <source>
        <dbReference type="SAM" id="MobiDB-lite"/>
    </source>
</evidence>
<dbReference type="InterPro" id="IPR045357">
    <property type="entry name" value="Aminopeptidase_N-like_N"/>
</dbReference>
<dbReference type="InterPro" id="IPR034015">
    <property type="entry name" value="M1_LTA4H"/>
</dbReference>
<dbReference type="InterPro" id="IPR014782">
    <property type="entry name" value="Peptidase_M1_dom"/>
</dbReference>
<dbReference type="EMBL" id="PJMY01000003">
    <property type="protein sequence ID" value="PKV96573.1"/>
    <property type="molecule type" value="Genomic_DNA"/>
</dbReference>
<dbReference type="Pfam" id="PF17900">
    <property type="entry name" value="Peptidase_M1_N"/>
    <property type="match status" value="1"/>
</dbReference>
<evidence type="ECO:0000256" key="12">
    <source>
        <dbReference type="ARBA" id="ARBA00029811"/>
    </source>
</evidence>
<dbReference type="PANTHER" id="PTHR45726:SF3">
    <property type="entry name" value="LEUKOTRIENE A-4 HYDROLASE"/>
    <property type="match status" value="1"/>
</dbReference>
<evidence type="ECO:0000259" key="16">
    <source>
        <dbReference type="Pfam" id="PF01433"/>
    </source>
</evidence>
<evidence type="ECO:0000313" key="18">
    <source>
        <dbReference type="EMBL" id="PKV96573.1"/>
    </source>
</evidence>
<feature type="domain" description="Aminopeptidase N-like N-terminal" evidence="17">
    <location>
        <begin position="32"/>
        <end position="201"/>
    </location>
</feature>
<dbReference type="Pfam" id="PF01433">
    <property type="entry name" value="Peptidase_M1"/>
    <property type="match status" value="1"/>
</dbReference>
<comment type="catalytic activity">
    <reaction evidence="1">
        <text>Release of an N-terminal amino acid, Xaa-|-Yaa- from a peptide, amide or arylamide. Xaa is preferably Ala, but may be most amino acids including Pro (slow action). When a terminal hydrophobic residue is followed by a prolyl residue, the two may be released as an intact Xaa-Pro dipeptide.</text>
        <dbReference type="EC" id="3.4.11.2"/>
    </reaction>
</comment>
<keyword evidence="9" id="KW-0378">Hydrolase</keyword>
<dbReference type="GO" id="GO:0016285">
    <property type="term" value="F:alanyl aminopeptidase activity"/>
    <property type="evidence" value="ECO:0007669"/>
    <property type="project" value="UniProtKB-EC"/>
</dbReference>
<sequence>MRVNGKAAAPGADTSGDGYLPEHGNGGYRVRHYDLDLDYRIGPNRLSATAVLTCEATQALSRLTLDFGEFRVSRVLVEGKPAKYVRRGLKLQVKPARSLPAGTEFQVEIRYAGNPQPVRSRWGDIGWDELTDGALVASQPVGAPSWFPCNDHPADKASYRLAVATASPYLVAATGNLVSRYQSASTTKWVFERPEPTSTYLMSVQIGRYEDLELSDGAWVPERTADRPAGIVQRAAVPPRLRRAFERDFGRQGRMMEALEEWFGPYPFGEYVVVVTDDDLDDPIEAQGMAIFGANHVDGRRTHERLVVHELAHQWFGNSLTVADWQHIWLNEGFATYTEWLWSEVSGGESAEALARAWYERMRAKPADVTIGDPGVARMFDERVYKRGGLTLHALRGEMGDPAFFALVKAWAVENRHAAVTTEQFVSLAESYAGRPLGEFFAAWLERVALPPL</sequence>
<keyword evidence="10 14" id="KW-0862">Zinc</keyword>
<evidence type="ECO:0000256" key="1">
    <source>
        <dbReference type="ARBA" id="ARBA00000098"/>
    </source>
</evidence>
<evidence type="ECO:0000256" key="8">
    <source>
        <dbReference type="ARBA" id="ARBA00022723"/>
    </source>
</evidence>
<evidence type="ECO:0000256" key="2">
    <source>
        <dbReference type="ARBA" id="ARBA00004496"/>
    </source>
</evidence>
<evidence type="ECO:0000256" key="4">
    <source>
        <dbReference type="ARBA" id="ARBA00012564"/>
    </source>
</evidence>
<keyword evidence="8 14" id="KW-0479">Metal-binding</keyword>
<keyword evidence="19" id="KW-1185">Reference proteome</keyword>
<keyword evidence="7" id="KW-0645">Protease</keyword>
<evidence type="ECO:0000256" key="14">
    <source>
        <dbReference type="PIRSR" id="PIRSR634015-3"/>
    </source>
</evidence>
<evidence type="ECO:0000256" key="5">
    <source>
        <dbReference type="ARBA" id="ARBA00015611"/>
    </source>
</evidence>
<feature type="binding site" evidence="14">
    <location>
        <position position="332"/>
    </location>
    <ligand>
        <name>Zn(2+)</name>
        <dbReference type="ChEBI" id="CHEBI:29105"/>
        <note>catalytic</note>
    </ligand>
</feature>
<dbReference type="GO" id="GO:0008237">
    <property type="term" value="F:metallopeptidase activity"/>
    <property type="evidence" value="ECO:0007669"/>
    <property type="project" value="UniProtKB-KW"/>
</dbReference>
<dbReference type="PANTHER" id="PTHR45726">
    <property type="entry name" value="LEUKOTRIENE A-4 HYDROLASE"/>
    <property type="match status" value="1"/>
</dbReference>
<dbReference type="GO" id="GO:0005737">
    <property type="term" value="C:cytoplasm"/>
    <property type="evidence" value="ECO:0007669"/>
    <property type="project" value="UniProtKB-SubCell"/>
</dbReference>
<dbReference type="SUPFAM" id="SSF63737">
    <property type="entry name" value="Leukotriene A4 hydrolase N-terminal domain"/>
    <property type="match status" value="1"/>
</dbReference>
<evidence type="ECO:0000313" key="19">
    <source>
        <dbReference type="Proteomes" id="UP000233750"/>
    </source>
</evidence>
<dbReference type="CDD" id="cd09603">
    <property type="entry name" value="M1_APN_like"/>
    <property type="match status" value="1"/>
</dbReference>
<dbReference type="Proteomes" id="UP000233750">
    <property type="component" value="Unassembled WGS sequence"/>
</dbReference>
<evidence type="ECO:0000259" key="17">
    <source>
        <dbReference type="Pfam" id="PF17900"/>
    </source>
</evidence>
<evidence type="ECO:0000256" key="3">
    <source>
        <dbReference type="ARBA" id="ARBA00010136"/>
    </source>
</evidence>
<feature type="domain" description="Peptidase M1 membrane alanine aminopeptidase" evidence="16">
    <location>
        <begin position="252"/>
        <end position="444"/>
    </location>
</feature>
<comment type="subcellular location">
    <subcellularLocation>
        <location evidence="2">Cytoplasm</location>
    </subcellularLocation>
</comment>
<dbReference type="GO" id="GO:0008270">
    <property type="term" value="F:zinc ion binding"/>
    <property type="evidence" value="ECO:0007669"/>
    <property type="project" value="InterPro"/>
</dbReference>
<proteinExistence type="inferred from homology"/>
<feature type="binding site" evidence="14">
    <location>
        <position position="313"/>
    </location>
    <ligand>
        <name>Zn(2+)</name>
        <dbReference type="ChEBI" id="CHEBI:29105"/>
        <note>catalytic</note>
    </ligand>
</feature>
<dbReference type="Gene3D" id="2.60.40.1730">
    <property type="entry name" value="tricorn interacting facor f3 domain"/>
    <property type="match status" value="1"/>
</dbReference>
<feature type="region of interest" description="Disordered" evidence="15">
    <location>
        <begin position="1"/>
        <end position="21"/>
    </location>
</feature>
<dbReference type="InterPro" id="IPR042097">
    <property type="entry name" value="Aminopeptidase_N-like_N_sf"/>
</dbReference>
<dbReference type="Gene3D" id="1.10.390.10">
    <property type="entry name" value="Neutral Protease Domain 2"/>
    <property type="match status" value="1"/>
</dbReference>
<evidence type="ECO:0000256" key="6">
    <source>
        <dbReference type="ARBA" id="ARBA00022490"/>
    </source>
</evidence>
<dbReference type="GO" id="GO:0006508">
    <property type="term" value="P:proteolysis"/>
    <property type="evidence" value="ECO:0007669"/>
    <property type="project" value="UniProtKB-KW"/>
</dbReference>